<feature type="non-terminal residue" evidence="1">
    <location>
        <position position="1"/>
    </location>
</feature>
<name>A0ABS7XWV9_9FLAO</name>
<organism evidence="1 2">
    <name type="scientific">Winogradskyella alexanderae</name>
    <dbReference type="NCBI Taxonomy" id="2877123"/>
    <lineage>
        <taxon>Bacteria</taxon>
        <taxon>Pseudomonadati</taxon>
        <taxon>Bacteroidota</taxon>
        <taxon>Flavobacteriia</taxon>
        <taxon>Flavobacteriales</taxon>
        <taxon>Flavobacteriaceae</taxon>
        <taxon>Winogradskyella</taxon>
    </lineage>
</organism>
<comment type="caution">
    <text evidence="1">The sequence shown here is derived from an EMBL/GenBank/DDBJ whole genome shotgun (WGS) entry which is preliminary data.</text>
</comment>
<accession>A0ABS7XWV9</accession>
<dbReference type="EMBL" id="JAIUJR010000037">
    <property type="protein sequence ID" value="MCA0133949.1"/>
    <property type="molecule type" value="Genomic_DNA"/>
</dbReference>
<dbReference type="Proteomes" id="UP001198901">
    <property type="component" value="Unassembled WGS sequence"/>
</dbReference>
<dbReference type="RefSeq" id="WP_394370862.1">
    <property type="nucleotide sequence ID" value="NZ_JAIUJR010000037.1"/>
</dbReference>
<evidence type="ECO:0000313" key="1">
    <source>
        <dbReference type="EMBL" id="MCA0133949.1"/>
    </source>
</evidence>
<evidence type="ECO:0000313" key="2">
    <source>
        <dbReference type="Proteomes" id="UP001198901"/>
    </source>
</evidence>
<proteinExistence type="predicted"/>
<reference evidence="2" key="1">
    <citation type="submission" date="2023-07" db="EMBL/GenBank/DDBJ databases">
        <authorList>
            <person name="Yue Y."/>
        </authorList>
    </citation>
    <scope>NUCLEOTIDE SEQUENCE [LARGE SCALE GENOMIC DNA]</scope>
    <source>
        <strain evidence="2">D23</strain>
    </source>
</reference>
<protein>
    <submittedName>
        <fullName evidence="1">Gliding motility-associated C-terminal domain-containing protein</fullName>
    </submittedName>
</protein>
<gene>
    <name evidence="1" type="ORF">LBU54_15260</name>
</gene>
<feature type="non-terminal residue" evidence="1">
    <location>
        <position position="332"/>
    </location>
</feature>
<dbReference type="Gene3D" id="2.60.40.10">
    <property type="entry name" value="Immunoglobulins"/>
    <property type="match status" value="1"/>
</dbReference>
<keyword evidence="2" id="KW-1185">Reference proteome</keyword>
<sequence>SDDCGATGSATVTFTATDDCGNTSTTSATFTIEDTTAPTFTVPADITIECTDDESSANTGVATGADTCGMVTITESDVETASCGNTKTIVRTWTVTDECGNSTSADQTITVEDTTPPTIDSSGVSNIDIQCGVTPDGTLGAWIANNAGATAADTCGNVTWSNDYGANTDVDCANGAITVTFTATDDCGNASSVTATYSIIDTVAPVITVPADVTIECTEDESPANTGTATATDDCTAPVVMFSDSEVTACGNTKTIIRTWTATDACGNTVSQDQTIIVEDTTPPTITLPADVTIECTEDESSANTGVATGADTCGTVTITESDVETAACGNT</sequence>
<dbReference type="InterPro" id="IPR013783">
    <property type="entry name" value="Ig-like_fold"/>
</dbReference>